<accession>A0A942A4R8</accession>
<comment type="caution">
    <text evidence="4">The sequence shown here is derived from an EMBL/GenBank/DDBJ whole genome shotgun (WGS) entry which is preliminary data.</text>
</comment>
<keyword evidence="2" id="KW-1133">Transmembrane helix</keyword>
<dbReference type="EMBL" id="JAANXD010000055">
    <property type="protein sequence ID" value="MBS1258227.1"/>
    <property type="molecule type" value="Genomic_DNA"/>
</dbReference>
<dbReference type="InterPro" id="IPR036291">
    <property type="entry name" value="NAD(P)-bd_dom_sf"/>
</dbReference>
<dbReference type="PANTHER" id="PTHR43000">
    <property type="entry name" value="DTDP-D-GLUCOSE 4,6-DEHYDRATASE-RELATED"/>
    <property type="match status" value="1"/>
</dbReference>
<name>A0A942A4R8_9BACT</name>
<dbReference type="Proteomes" id="UP000722750">
    <property type="component" value="Unassembled WGS sequence"/>
</dbReference>
<sequence>MDKNTLLITGASGFIGTALIARLINNYSIIGIDKVLHEDRDSRVIWYKVDISDKKLLGETFSEIKTKVAEKIDYVFHLAAYYDMVNKENKLYRETNENGTRYLLDNLIDFDVNNFIFTSSTVVMKPTKGNEKLNEESALNTKLYYGKSKIAGENIVLEYKERMRSTIFRLSGVYSNDCILPPLANKIALIWRKGFGYRILPGKGEGGISYMHIEDVLDAFEKTIFMFKEIPSGSIFIVSEDEYVPINILYNQIACEIYGKKLNPIHLPKWLVYFIVYITNLFYFILGKKFFFKPWMIDLTDKKYRFDIDKAKRVLKWHPKSQLKEYMKVIIKTLKDDPKRWFEINKA</sequence>
<evidence type="ECO:0000259" key="3">
    <source>
        <dbReference type="Pfam" id="PF01370"/>
    </source>
</evidence>
<dbReference type="SUPFAM" id="SSF51735">
    <property type="entry name" value="NAD(P)-binding Rossmann-fold domains"/>
    <property type="match status" value="1"/>
</dbReference>
<dbReference type="Gene3D" id="3.40.50.720">
    <property type="entry name" value="NAD(P)-binding Rossmann-like Domain"/>
    <property type="match status" value="1"/>
</dbReference>
<dbReference type="InterPro" id="IPR001509">
    <property type="entry name" value="Epimerase_deHydtase"/>
</dbReference>
<evidence type="ECO:0000256" key="1">
    <source>
        <dbReference type="ARBA" id="ARBA00007637"/>
    </source>
</evidence>
<dbReference type="AlphaFoldDB" id="A0A942A4R8"/>
<proteinExistence type="inferred from homology"/>
<feature type="domain" description="NAD-dependent epimerase/dehydratase" evidence="3">
    <location>
        <begin position="7"/>
        <end position="236"/>
    </location>
</feature>
<comment type="similarity">
    <text evidence="1">Belongs to the NAD(P)-dependent epimerase/dehydratase family.</text>
</comment>
<keyword evidence="2" id="KW-0472">Membrane</keyword>
<evidence type="ECO:0000313" key="4">
    <source>
        <dbReference type="EMBL" id="MBS1258227.1"/>
    </source>
</evidence>
<reference evidence="4" key="1">
    <citation type="journal article" date="2021" name="ISME J.">
        <title>Fine-scale metabolic discontinuity in a stratified prokaryote microbiome of a Red Sea deep halocline.</title>
        <authorList>
            <person name="Michoud G."/>
            <person name="Ngugi D.K."/>
            <person name="Barozzi A."/>
            <person name="Merlino G."/>
            <person name="Calleja M.L."/>
            <person name="Delgado-Huertas A."/>
            <person name="Moran X.A.G."/>
            <person name="Daffonchio D."/>
        </authorList>
    </citation>
    <scope>NUCLEOTIDE SEQUENCE</scope>
    <source>
        <strain evidence="4">SuakinDeep_MAG55_1</strain>
    </source>
</reference>
<evidence type="ECO:0000256" key="2">
    <source>
        <dbReference type="SAM" id="Phobius"/>
    </source>
</evidence>
<protein>
    <submittedName>
        <fullName evidence="4">ADP-L-glycero-D-manno-heptose-6-epimerase</fullName>
    </submittedName>
</protein>
<keyword evidence="2" id="KW-0812">Transmembrane</keyword>
<dbReference type="Pfam" id="PF01370">
    <property type="entry name" value="Epimerase"/>
    <property type="match status" value="1"/>
</dbReference>
<gene>
    <name evidence="4" type="ORF">MAG551_01280</name>
</gene>
<organism evidence="4 5">
    <name type="scientific">Candidatus Scalindua arabica</name>
    <dbReference type="NCBI Taxonomy" id="1127984"/>
    <lineage>
        <taxon>Bacteria</taxon>
        <taxon>Pseudomonadati</taxon>
        <taxon>Planctomycetota</taxon>
        <taxon>Candidatus Brocadiia</taxon>
        <taxon>Candidatus Brocadiales</taxon>
        <taxon>Candidatus Scalinduaceae</taxon>
        <taxon>Candidatus Scalindua</taxon>
    </lineage>
</organism>
<feature type="transmembrane region" description="Helical" evidence="2">
    <location>
        <begin position="270"/>
        <end position="286"/>
    </location>
</feature>
<evidence type="ECO:0000313" key="5">
    <source>
        <dbReference type="Proteomes" id="UP000722750"/>
    </source>
</evidence>